<feature type="transmembrane region" description="Helical" evidence="1">
    <location>
        <begin position="89"/>
        <end position="116"/>
    </location>
</feature>
<dbReference type="Pfam" id="PF07331">
    <property type="entry name" value="TctB"/>
    <property type="match status" value="1"/>
</dbReference>
<evidence type="ECO:0000313" key="4">
    <source>
        <dbReference type="Proteomes" id="UP000542776"/>
    </source>
</evidence>
<dbReference type="EMBL" id="JACIEK010000001">
    <property type="protein sequence ID" value="MBB3996771.1"/>
    <property type="molecule type" value="Genomic_DNA"/>
</dbReference>
<organism evidence="3 4">
    <name type="scientific">Aureimonas pseudogalii</name>
    <dbReference type="NCBI Taxonomy" id="1744844"/>
    <lineage>
        <taxon>Bacteria</taxon>
        <taxon>Pseudomonadati</taxon>
        <taxon>Pseudomonadota</taxon>
        <taxon>Alphaproteobacteria</taxon>
        <taxon>Hyphomicrobiales</taxon>
        <taxon>Aurantimonadaceae</taxon>
        <taxon>Aureimonas</taxon>
    </lineage>
</organism>
<proteinExistence type="predicted"/>
<keyword evidence="1" id="KW-1133">Transmembrane helix</keyword>
<keyword evidence="1" id="KW-0472">Membrane</keyword>
<evidence type="ECO:0000256" key="1">
    <source>
        <dbReference type="SAM" id="Phobius"/>
    </source>
</evidence>
<feature type="transmembrane region" description="Helical" evidence="1">
    <location>
        <begin position="128"/>
        <end position="146"/>
    </location>
</feature>
<accession>A0A7W6E8L7</accession>
<dbReference type="RefSeq" id="WP_183197668.1">
    <property type="nucleotide sequence ID" value="NZ_JACIEK010000001.1"/>
</dbReference>
<feature type="domain" description="DUF1468" evidence="2">
    <location>
        <begin position="22"/>
        <end position="155"/>
    </location>
</feature>
<evidence type="ECO:0000313" key="3">
    <source>
        <dbReference type="EMBL" id="MBB3996771.1"/>
    </source>
</evidence>
<name>A0A7W6E8L7_9HYPH</name>
<protein>
    <submittedName>
        <fullName evidence="3">Putative tricarboxylic transport membrane protein</fullName>
    </submittedName>
</protein>
<gene>
    <name evidence="3" type="ORF">GGR04_000592</name>
</gene>
<dbReference type="InterPro" id="IPR009936">
    <property type="entry name" value="DUF1468"/>
</dbReference>
<dbReference type="AlphaFoldDB" id="A0A7W6E8L7"/>
<sequence>MSDRLDPIDTPSHRRPDRAAMAIGVALFVLGLLVGWDASHVGGGAYARVGPATVPYLIAAVLVGLSLWTMVEAWRGEFPEREHDEVAPIVWIVGGLAAQLILLNMAGFSIATGLLFAATARAFGRRKLWMTIPIGILLCFAIWILFTQVLRLALPAGPLERLFF</sequence>
<keyword evidence="4" id="KW-1185">Reference proteome</keyword>
<keyword evidence="1" id="KW-0812">Transmembrane</keyword>
<feature type="transmembrane region" description="Helical" evidence="1">
    <location>
        <begin position="20"/>
        <end position="38"/>
    </location>
</feature>
<reference evidence="3 4" key="1">
    <citation type="submission" date="2020-08" db="EMBL/GenBank/DDBJ databases">
        <title>Genomic Encyclopedia of Type Strains, Phase IV (KMG-IV): sequencing the most valuable type-strain genomes for metagenomic binning, comparative biology and taxonomic classification.</title>
        <authorList>
            <person name="Goeker M."/>
        </authorList>
    </citation>
    <scope>NUCLEOTIDE SEQUENCE [LARGE SCALE GENOMIC DNA]</scope>
    <source>
        <strain evidence="3 4">DSM 102238</strain>
    </source>
</reference>
<dbReference type="Proteomes" id="UP000542776">
    <property type="component" value="Unassembled WGS sequence"/>
</dbReference>
<feature type="transmembrane region" description="Helical" evidence="1">
    <location>
        <begin position="45"/>
        <end position="69"/>
    </location>
</feature>
<evidence type="ECO:0000259" key="2">
    <source>
        <dbReference type="Pfam" id="PF07331"/>
    </source>
</evidence>
<comment type="caution">
    <text evidence="3">The sequence shown here is derived from an EMBL/GenBank/DDBJ whole genome shotgun (WGS) entry which is preliminary data.</text>
</comment>